<dbReference type="InterPro" id="IPR018378">
    <property type="entry name" value="C-type_lectin_CS"/>
</dbReference>
<feature type="region of interest" description="Disordered" evidence="5">
    <location>
        <begin position="45"/>
        <end position="66"/>
    </location>
</feature>
<dbReference type="PANTHER" id="PTHR24023">
    <property type="entry name" value="COLLAGEN ALPHA"/>
    <property type="match status" value="1"/>
</dbReference>
<dbReference type="Gene3D" id="3.10.100.10">
    <property type="entry name" value="Mannose-Binding Protein A, subunit A"/>
    <property type="match status" value="1"/>
</dbReference>
<keyword evidence="4" id="KW-1015">Disulfide bond</keyword>
<dbReference type="SUPFAM" id="SSF56436">
    <property type="entry name" value="C-type lectin-like"/>
    <property type="match status" value="1"/>
</dbReference>
<accession>C3ZKC1</accession>
<keyword evidence="2" id="KW-0106">Calcium</keyword>
<dbReference type="PROSITE" id="PS51046">
    <property type="entry name" value="GON"/>
    <property type="match status" value="1"/>
</dbReference>
<dbReference type="InterPro" id="IPR001304">
    <property type="entry name" value="C-type_lectin-like"/>
</dbReference>
<keyword evidence="6" id="KW-0812">Transmembrane</keyword>
<dbReference type="PROSITE" id="PS00615">
    <property type="entry name" value="C_TYPE_LECTIN_1"/>
    <property type="match status" value="1"/>
</dbReference>
<feature type="compositionally biased region" description="Low complexity" evidence="5">
    <location>
        <begin position="780"/>
        <end position="790"/>
    </location>
</feature>
<feature type="compositionally biased region" description="Gly residues" evidence="5">
    <location>
        <begin position="605"/>
        <end position="614"/>
    </location>
</feature>
<dbReference type="InterPro" id="IPR008160">
    <property type="entry name" value="Collagen"/>
</dbReference>
<evidence type="ECO:0000313" key="9">
    <source>
        <dbReference type="EMBL" id="EEN47020.1"/>
    </source>
</evidence>
<dbReference type="EMBL" id="GG666636">
    <property type="protein sequence ID" value="EEN47020.1"/>
    <property type="molecule type" value="Genomic_DNA"/>
</dbReference>
<keyword evidence="1" id="KW-0479">Metal-binding</keyword>
<evidence type="ECO:0008006" key="10">
    <source>
        <dbReference type="Google" id="ProtNLM"/>
    </source>
</evidence>
<feature type="compositionally biased region" description="Polar residues" evidence="5">
    <location>
        <begin position="804"/>
        <end position="823"/>
    </location>
</feature>
<dbReference type="PROSITE" id="PS50041">
    <property type="entry name" value="C_TYPE_LECTIN_2"/>
    <property type="match status" value="1"/>
</dbReference>
<feature type="compositionally biased region" description="Gly residues" evidence="5">
    <location>
        <begin position="1465"/>
        <end position="1478"/>
    </location>
</feature>
<proteinExistence type="predicted"/>
<keyword evidence="6" id="KW-1133">Transmembrane helix</keyword>
<sequence length="1512" mass="153112">MSGNLASTAKNSNLASTAIDSSLTSAAIDSSLASVAIDSTLASTAMSGQNEMDSPGRKEVASKDRTNECLEPIYDVSCNKSPRSSIYVAEPDMTQPGGNDVTPEVYSTQSQAEPGEEATPNGKASECLEPIYHISCKKSPRSSIYVPEPDMTQPGGTDVTPEVSSTQSQAKPVLSPLCAVPSAEAAAETAAEAARMSSEAAAPDVTAAAEIAEFPNPMYQATSDEDAPQRNKTSTDGDGHTSQPPADQPRQGILYKHLPDVEMKACLKSLKTGGAVVITAMVVLMIYFAVIFRNATFTTLGATGRAGPTSLGDHYRGQDHEKLVTLQNGIQLFTVPETGNYSIEAAGIVLSYMCSVTRGPAAARPAGRRPKLLRAIGVAPAGRRPKLLRAIGVAPAGRRPKLLRAIGVAPADRRPNLLRAIGVAPAGRRPKLLRAIGVAPAGRRPKLPRAIGETSQLSIAVNALKLGLNRDRSRIAALEYQLQQVTKMPGPPGGVGPIGGQAGPRGPGGSTGTTGPPGPPGKDGSAGPQGPPGSHGKNCSAGPHGPPGPPGKDGSAGPHGPPGPPGKDGSAGPHGPPGPPGKDGSAGPHGPPGPPGKDGSAGPQGPRGSGGTPGKAGQAEPIGPTGYPGNIGPAGPPGPPGLPGPRGPQGPDGLPGQAGPRGPQGPPGPQGAKGLPGPVGQEGPPGPLGKAGPVGQVGPQGPPGSLGNAGPVGQVGPQGPPGPPGAKGLPGLVGQWGTAGFPGKDGPVGSPGPRGKTGPVGPPGKTGPVGPQGPPGPAGPRGLPGTPAAPTCLPMKRPHESLDSTHSQGSGSRPTAFTPTAITSVAEPANVSGRLFTTLGTTGRAGPTSLGDHYRGQDHEKLVTLQDGIQLFTVPETGNYTTETSGHKPTSCAEAKSLRSNANDGEYILYPFSTDSDVALGVYCHDMASGEPKEFLTLPSGPDENYAIFFADRLVYAWHSQCTGSLQVASARCGGWCGYCRPDGEKIYLTPSQDIASVTTAAIPTGATTSPGDHSQRRHGLGDPQLITLHTVVGHTTTNPKITNHKNEAAASRNTCGKGWSRKGSRCFRFFNQKVSYSEARALCASHNAQLALPKDRDTNSLLVDLLVPFGRPTVWIGLTDVKEEETFVWEDGEELGWFSDWWWGEPNNEPGDDADCVRMKSAAWLKTWKDTPCQRLHKVICEKDNTGVSDRISGLGFQTATFTTLGATGRAGPTSLGDHYRGQDHEKLVTLQNGIQLFTVPETGNYRVEVAGAAAGQAGTARGRGALVTGTFQLQKGDVLKILVGQEGLGSRRRLSAGGGGGTFVTRADDSPLIVAGGAGGGGGVWGLKSHRAECDGTTGESGQAGFGRLQTHPGGRAGCGAKDPGEGCWMDGGGGGGGLVSNGGSGVGVCGHGSRGNAGKHGGRFRGGFAFVNGGVGGKQAGIDSDGGFGGGGVGNYGGGGGGGYSGGAMGMWENGSSCGGGGGSFNSGRDPGGQDGANDGPGYAVITKIDGNENRNAMLAGKFIVHSWK</sequence>
<feature type="compositionally biased region" description="Basic and acidic residues" evidence="5">
    <location>
        <begin position="227"/>
        <end position="239"/>
    </location>
</feature>
<feature type="domain" description="C-type lectin" evidence="7">
    <location>
        <begin position="1063"/>
        <end position="1183"/>
    </location>
</feature>
<dbReference type="GO" id="GO:0008270">
    <property type="term" value="F:zinc ion binding"/>
    <property type="evidence" value="ECO:0007669"/>
    <property type="project" value="InterPro"/>
</dbReference>
<dbReference type="GO" id="GO:0004222">
    <property type="term" value="F:metalloendopeptidase activity"/>
    <property type="evidence" value="ECO:0007669"/>
    <property type="project" value="InterPro"/>
</dbReference>
<keyword evidence="3" id="KW-0176">Collagen</keyword>
<keyword evidence="6" id="KW-0472">Membrane</keyword>
<dbReference type="InterPro" id="IPR012314">
    <property type="entry name" value="Pept_M12B_GON-ADAMTSs"/>
</dbReference>
<dbReference type="InterPro" id="IPR016187">
    <property type="entry name" value="CTDL_fold"/>
</dbReference>
<feature type="compositionally biased region" description="Low complexity" evidence="5">
    <location>
        <begin position="670"/>
        <end position="682"/>
    </location>
</feature>
<evidence type="ECO:0000256" key="2">
    <source>
        <dbReference type="ARBA" id="ARBA00022837"/>
    </source>
</evidence>
<dbReference type="InterPro" id="IPR016186">
    <property type="entry name" value="C-type_lectin-like/link_sf"/>
</dbReference>
<evidence type="ECO:0000256" key="6">
    <source>
        <dbReference type="SAM" id="Phobius"/>
    </source>
</evidence>
<dbReference type="CDD" id="cd00037">
    <property type="entry name" value="CLECT"/>
    <property type="match status" value="1"/>
</dbReference>
<feature type="compositionally biased region" description="Low complexity" evidence="5">
    <location>
        <begin position="649"/>
        <end position="661"/>
    </location>
</feature>
<feature type="compositionally biased region" description="Basic and acidic residues" evidence="5">
    <location>
        <begin position="54"/>
        <end position="66"/>
    </location>
</feature>
<dbReference type="InterPro" id="IPR050149">
    <property type="entry name" value="Collagen_superfamily"/>
</dbReference>
<feature type="region of interest" description="Disordered" evidence="5">
    <location>
        <begin position="1465"/>
        <end position="1484"/>
    </location>
</feature>
<evidence type="ECO:0000259" key="7">
    <source>
        <dbReference type="PROSITE" id="PS50041"/>
    </source>
</evidence>
<organism>
    <name type="scientific">Branchiostoma floridae</name>
    <name type="common">Florida lancelet</name>
    <name type="synonym">Amphioxus</name>
    <dbReference type="NCBI Taxonomy" id="7739"/>
    <lineage>
        <taxon>Eukaryota</taxon>
        <taxon>Metazoa</taxon>
        <taxon>Chordata</taxon>
        <taxon>Cephalochordata</taxon>
        <taxon>Leptocardii</taxon>
        <taxon>Amphioxiformes</taxon>
        <taxon>Branchiostomatidae</taxon>
        <taxon>Branchiostoma</taxon>
    </lineage>
</organism>
<gene>
    <name evidence="9" type="ORF">BRAFLDRAFT_69438</name>
</gene>
<dbReference type="SMART" id="SM00034">
    <property type="entry name" value="CLECT"/>
    <property type="match status" value="1"/>
</dbReference>
<feature type="transmembrane region" description="Helical" evidence="6">
    <location>
        <begin position="273"/>
        <end position="292"/>
    </location>
</feature>
<dbReference type="GO" id="GO:0005581">
    <property type="term" value="C:collagen trimer"/>
    <property type="evidence" value="ECO:0007669"/>
    <property type="project" value="UniProtKB-KW"/>
</dbReference>
<feature type="domain" description="GON" evidence="8">
    <location>
        <begin position="888"/>
        <end position="1104"/>
    </location>
</feature>
<protein>
    <recommendedName>
        <fullName evidence="10">C-type lectin domain-containing protein</fullName>
    </recommendedName>
</protein>
<dbReference type="PANTHER" id="PTHR24023:SF1060">
    <property type="entry name" value="COLLAGEN ALPHA-1(IV) CHAIN"/>
    <property type="match status" value="1"/>
</dbReference>
<feature type="region of interest" description="Disordered" evidence="5">
    <location>
        <begin position="219"/>
        <end position="251"/>
    </location>
</feature>
<dbReference type="Pfam" id="PF08685">
    <property type="entry name" value="GON"/>
    <property type="match status" value="1"/>
</dbReference>
<name>C3ZKC1_BRAFL</name>
<feature type="region of interest" description="Disordered" evidence="5">
    <location>
        <begin position="487"/>
        <end position="825"/>
    </location>
</feature>
<evidence type="ECO:0000259" key="8">
    <source>
        <dbReference type="PROSITE" id="PS51046"/>
    </source>
</evidence>
<evidence type="ECO:0000256" key="5">
    <source>
        <dbReference type="SAM" id="MobiDB-lite"/>
    </source>
</evidence>
<feature type="compositionally biased region" description="Pro residues" evidence="5">
    <location>
        <begin position="634"/>
        <end position="648"/>
    </location>
</feature>
<feature type="compositionally biased region" description="Gly residues" evidence="5">
    <location>
        <begin position="495"/>
        <end position="512"/>
    </location>
</feature>
<dbReference type="Pfam" id="PF01391">
    <property type="entry name" value="Collagen"/>
    <property type="match status" value="3"/>
</dbReference>
<feature type="region of interest" description="Disordered" evidence="5">
    <location>
        <begin position="88"/>
        <end position="126"/>
    </location>
</feature>
<dbReference type="eggNOG" id="KOG3544">
    <property type="taxonomic scope" value="Eukaryota"/>
</dbReference>
<evidence type="ECO:0000256" key="3">
    <source>
        <dbReference type="ARBA" id="ARBA00023119"/>
    </source>
</evidence>
<feature type="region of interest" description="Disordered" evidence="5">
    <location>
        <begin position="143"/>
        <end position="170"/>
    </location>
</feature>
<dbReference type="eggNOG" id="KOG4297">
    <property type="taxonomic scope" value="Eukaryota"/>
</dbReference>
<evidence type="ECO:0000256" key="4">
    <source>
        <dbReference type="ARBA" id="ARBA00023157"/>
    </source>
</evidence>
<evidence type="ECO:0000256" key="1">
    <source>
        <dbReference type="ARBA" id="ARBA00022723"/>
    </source>
</evidence>
<dbReference type="Pfam" id="PF00059">
    <property type="entry name" value="Lectin_C"/>
    <property type="match status" value="1"/>
</dbReference>
<reference evidence="9" key="1">
    <citation type="journal article" date="2008" name="Nature">
        <title>The amphioxus genome and the evolution of the chordate karyotype.</title>
        <authorList>
            <consortium name="US DOE Joint Genome Institute (JGI-PGF)"/>
            <person name="Putnam N.H."/>
            <person name="Butts T."/>
            <person name="Ferrier D.E.K."/>
            <person name="Furlong R.F."/>
            <person name="Hellsten U."/>
            <person name="Kawashima T."/>
            <person name="Robinson-Rechavi M."/>
            <person name="Shoguchi E."/>
            <person name="Terry A."/>
            <person name="Yu J.-K."/>
            <person name="Benito-Gutierrez E.L."/>
            <person name="Dubchak I."/>
            <person name="Garcia-Fernandez J."/>
            <person name="Gibson-Brown J.J."/>
            <person name="Grigoriev I.V."/>
            <person name="Horton A.C."/>
            <person name="de Jong P.J."/>
            <person name="Jurka J."/>
            <person name="Kapitonov V.V."/>
            <person name="Kohara Y."/>
            <person name="Kuroki Y."/>
            <person name="Lindquist E."/>
            <person name="Lucas S."/>
            <person name="Osoegawa K."/>
            <person name="Pennacchio L.A."/>
            <person name="Salamov A.A."/>
            <person name="Satou Y."/>
            <person name="Sauka-Spengler T."/>
            <person name="Schmutz J."/>
            <person name="Shin-I T."/>
            <person name="Toyoda A."/>
            <person name="Bronner-Fraser M."/>
            <person name="Fujiyama A."/>
            <person name="Holland L.Z."/>
            <person name="Holland P.W.H."/>
            <person name="Satoh N."/>
            <person name="Rokhsar D.S."/>
        </authorList>
    </citation>
    <scope>NUCLEOTIDE SEQUENCE [LARGE SCALE GENOMIC DNA]</scope>
    <source>
        <strain evidence="9">S238N-H82</strain>
        <tissue evidence="9">Testes</tissue>
    </source>
</reference>
<dbReference type="FunFam" id="3.10.100.10:FF:000309">
    <property type="match status" value="1"/>
</dbReference>
<dbReference type="InParanoid" id="C3ZKC1"/>